<feature type="active site" description="Proton donor/acceptor" evidence="5">
    <location>
        <position position="269"/>
    </location>
</feature>
<proteinExistence type="inferred from homology"/>
<keyword evidence="3 4" id="KW-0378">Hydrolase</keyword>
<evidence type="ECO:0000256" key="2">
    <source>
        <dbReference type="ARBA" id="ARBA00022723"/>
    </source>
</evidence>
<dbReference type="PIRSF" id="PIRSF038994">
    <property type="entry name" value="NagA"/>
    <property type="match status" value="1"/>
</dbReference>
<accession>A0A1Y5SWA1</accession>
<evidence type="ECO:0000256" key="4">
    <source>
        <dbReference type="PIRNR" id="PIRNR038994"/>
    </source>
</evidence>
<feature type="binding site" evidence="6">
    <location>
        <begin position="301"/>
        <end position="303"/>
    </location>
    <ligand>
        <name>substrate</name>
    </ligand>
</feature>
<keyword evidence="2 7" id="KW-0479">Metal-binding</keyword>
<dbReference type="PANTHER" id="PTHR11113:SF14">
    <property type="entry name" value="N-ACETYLGLUCOSAMINE-6-PHOSPHATE DEACETYLASE"/>
    <property type="match status" value="1"/>
</dbReference>
<gene>
    <name evidence="8" type="primary">nagA</name>
    <name evidence="8" type="ORF">ROA7023_02154</name>
</gene>
<dbReference type="Gene3D" id="2.30.40.10">
    <property type="entry name" value="Urease, subunit C, domain 1"/>
    <property type="match status" value="1"/>
</dbReference>
<feature type="binding site" evidence="6">
    <location>
        <position position="222"/>
    </location>
    <ligand>
        <name>substrate</name>
    </ligand>
</feature>
<name>A0A1Y5SWA1_9RHOB</name>
<dbReference type="GO" id="GO:0006046">
    <property type="term" value="P:N-acetylglucosamine catabolic process"/>
    <property type="evidence" value="ECO:0007669"/>
    <property type="project" value="TreeGrafter"/>
</dbReference>
<feature type="binding site" evidence="7">
    <location>
        <position position="190"/>
    </location>
    <ligand>
        <name>Zn(2+)</name>
        <dbReference type="ChEBI" id="CHEBI:29105"/>
    </ligand>
</feature>
<evidence type="ECO:0000256" key="5">
    <source>
        <dbReference type="PIRSR" id="PIRSR038994-1"/>
    </source>
</evidence>
<feature type="binding site" evidence="6">
    <location>
        <begin position="214"/>
        <end position="215"/>
    </location>
    <ligand>
        <name>substrate</name>
    </ligand>
</feature>
<dbReference type="Gene3D" id="3.20.20.140">
    <property type="entry name" value="Metal-dependent hydrolases"/>
    <property type="match status" value="1"/>
</dbReference>
<protein>
    <submittedName>
        <fullName evidence="8">N-acetylglucosamine-6-phosphate deacetylase</fullName>
        <ecNumber evidence="8">3.5.1.25</ecNumber>
    </submittedName>
</protein>
<dbReference type="Proteomes" id="UP000193900">
    <property type="component" value="Unassembled WGS sequence"/>
</dbReference>
<feature type="binding site" evidence="6">
    <location>
        <position position="245"/>
    </location>
    <ligand>
        <name>substrate</name>
    </ligand>
</feature>
<evidence type="ECO:0000256" key="7">
    <source>
        <dbReference type="PIRSR" id="PIRSR038994-3"/>
    </source>
</evidence>
<keyword evidence="9" id="KW-1185">Reference proteome</keyword>
<dbReference type="PANTHER" id="PTHR11113">
    <property type="entry name" value="N-ACETYLGLUCOSAMINE-6-PHOSPHATE DEACETYLASE"/>
    <property type="match status" value="1"/>
</dbReference>
<evidence type="ECO:0000313" key="9">
    <source>
        <dbReference type="Proteomes" id="UP000193900"/>
    </source>
</evidence>
<dbReference type="EC" id="3.5.1.25" evidence="8"/>
<comment type="similarity">
    <text evidence="1 4">Belongs to the metallo-dependent hydrolases superfamily. NagA family.</text>
</comment>
<reference evidence="8 9" key="1">
    <citation type="submission" date="2017-03" db="EMBL/GenBank/DDBJ databases">
        <authorList>
            <person name="Afonso C.L."/>
            <person name="Miller P.J."/>
            <person name="Scott M.A."/>
            <person name="Spackman E."/>
            <person name="Goraichik I."/>
            <person name="Dimitrov K.M."/>
            <person name="Suarez D.L."/>
            <person name="Swayne D.E."/>
        </authorList>
    </citation>
    <scope>NUCLEOTIDE SEQUENCE [LARGE SCALE GENOMIC DNA]</scope>
    <source>
        <strain evidence="8 9">CECT 7023</strain>
    </source>
</reference>
<dbReference type="InterPro" id="IPR003764">
    <property type="entry name" value="GlcNAc_6-P_deAcase"/>
</dbReference>
<feature type="binding site" evidence="7">
    <location>
        <position position="211"/>
    </location>
    <ligand>
        <name>Zn(2+)</name>
        <dbReference type="ChEBI" id="CHEBI:29105"/>
    </ligand>
</feature>
<dbReference type="OrthoDB" id="9776488at2"/>
<evidence type="ECO:0000256" key="3">
    <source>
        <dbReference type="ARBA" id="ARBA00022801"/>
    </source>
</evidence>
<sequence length="375" mass="38849">MTWIAPDLLFDGGRLREAMALRVQDGRIAEIAPRRAAPGAAPLAGLVSPGFVDLQVNGGGDCLLNTDPTRSGMETIAAAHRRFGTVAILPTVITDAPEVLDRAALAALAARGRGRGDLIGLHIEGPHISQARRGTHAAAHVRPMDARTLDVVRRLREAQVPVMITLAPEAASPAQIAELAATGAVVSLGHSDAAAEEVRTALAAGAGAFTHLFNAMSQMQNRAPGVVGAAINSGVPAGIICDGHHVADEMVALAIRARPAPDLMFLVSDAMSTVGGSDHMTLYGQDVRLVNGRLVNAEGSLAGAHVTQAEAVARLVTVLGIAPEVALRMAITVPARLMGRDDLATLQGRAVRDVLSIRPDWRVAGSLEDVATPVG</sequence>
<evidence type="ECO:0000313" key="8">
    <source>
        <dbReference type="EMBL" id="SLN49959.1"/>
    </source>
</evidence>
<feature type="binding site" evidence="7">
    <location>
        <position position="124"/>
    </location>
    <ligand>
        <name>Zn(2+)</name>
        <dbReference type="ChEBI" id="CHEBI:29105"/>
    </ligand>
</feature>
<dbReference type="GO" id="GO:0008448">
    <property type="term" value="F:N-acetylglucosamine-6-phosphate deacetylase activity"/>
    <property type="evidence" value="ECO:0007669"/>
    <property type="project" value="UniProtKB-EC"/>
</dbReference>
<dbReference type="InterPro" id="IPR032466">
    <property type="entry name" value="Metal_Hydrolase"/>
</dbReference>
<evidence type="ECO:0000256" key="1">
    <source>
        <dbReference type="ARBA" id="ARBA00010716"/>
    </source>
</evidence>
<comment type="cofactor">
    <cofactor evidence="7">
        <name>a divalent metal cation</name>
        <dbReference type="ChEBI" id="CHEBI:60240"/>
    </cofactor>
    <text evidence="7">Binds 1 divalent metal cation per subunit.</text>
</comment>
<dbReference type="InterPro" id="IPR011059">
    <property type="entry name" value="Metal-dep_hydrolase_composite"/>
</dbReference>
<feature type="binding site" evidence="6">
    <location>
        <position position="135"/>
    </location>
    <ligand>
        <name>substrate</name>
    </ligand>
</feature>
<dbReference type="GO" id="GO:0046872">
    <property type="term" value="F:metal ion binding"/>
    <property type="evidence" value="ECO:0007669"/>
    <property type="project" value="UniProtKB-KW"/>
</dbReference>
<dbReference type="SUPFAM" id="SSF51556">
    <property type="entry name" value="Metallo-dependent hydrolases"/>
    <property type="match status" value="1"/>
</dbReference>
<organism evidence="8 9">
    <name type="scientific">Roseisalinus antarcticus</name>
    <dbReference type="NCBI Taxonomy" id="254357"/>
    <lineage>
        <taxon>Bacteria</taxon>
        <taxon>Pseudomonadati</taxon>
        <taxon>Pseudomonadota</taxon>
        <taxon>Alphaproteobacteria</taxon>
        <taxon>Rhodobacterales</taxon>
        <taxon>Roseobacteraceae</taxon>
        <taxon>Roseisalinus</taxon>
    </lineage>
</organism>
<dbReference type="RefSeq" id="WP_085879020.1">
    <property type="nucleotide sequence ID" value="NZ_FWFZ01000009.1"/>
</dbReference>
<evidence type="ECO:0000256" key="6">
    <source>
        <dbReference type="PIRSR" id="PIRSR038994-2"/>
    </source>
</evidence>
<keyword evidence="4" id="KW-0119">Carbohydrate metabolism</keyword>
<dbReference type="EMBL" id="FWFZ01000009">
    <property type="protein sequence ID" value="SLN49959.1"/>
    <property type="molecule type" value="Genomic_DNA"/>
</dbReference>
<dbReference type="AlphaFoldDB" id="A0A1Y5SWA1"/>